<dbReference type="EMBL" id="LR798345">
    <property type="protein sequence ID" value="CAB5225392.1"/>
    <property type="molecule type" value="Genomic_DNA"/>
</dbReference>
<gene>
    <name evidence="1" type="ORF">UFOVP590_54</name>
    <name evidence="2" type="ORF">UFOVP685_30</name>
    <name evidence="3" type="ORF">UFOVP750_22</name>
</gene>
<sequence>MRREEITQQERNELQSLLLGIALGGISAILSCDKQLWFTKLLELQQNLSQGVEILYYGRPDYFNPEPPAE</sequence>
<dbReference type="EMBL" id="LR796656">
    <property type="protein sequence ID" value="CAB4157516.1"/>
    <property type="molecule type" value="Genomic_DNA"/>
</dbReference>
<dbReference type="PROSITE" id="PS51257">
    <property type="entry name" value="PROKAR_LIPOPROTEIN"/>
    <property type="match status" value="1"/>
</dbReference>
<evidence type="ECO:0000313" key="1">
    <source>
        <dbReference type="EMBL" id="CAB4152151.1"/>
    </source>
</evidence>
<dbReference type="EMBL" id="LR796557">
    <property type="protein sequence ID" value="CAB4152151.1"/>
    <property type="molecule type" value="Genomic_DNA"/>
</dbReference>
<name>A0A6J5NIF0_9CAUD</name>
<evidence type="ECO:0000313" key="3">
    <source>
        <dbReference type="EMBL" id="CAB5225392.1"/>
    </source>
</evidence>
<organism evidence="2">
    <name type="scientific">uncultured Caudovirales phage</name>
    <dbReference type="NCBI Taxonomy" id="2100421"/>
    <lineage>
        <taxon>Viruses</taxon>
        <taxon>Duplodnaviria</taxon>
        <taxon>Heunggongvirae</taxon>
        <taxon>Uroviricota</taxon>
        <taxon>Caudoviricetes</taxon>
        <taxon>Peduoviridae</taxon>
        <taxon>Maltschvirus</taxon>
        <taxon>Maltschvirus maltsch</taxon>
    </lineage>
</organism>
<evidence type="ECO:0000313" key="2">
    <source>
        <dbReference type="EMBL" id="CAB4157516.1"/>
    </source>
</evidence>
<protein>
    <submittedName>
        <fullName evidence="2">Uncharacterized protein</fullName>
    </submittedName>
</protein>
<proteinExistence type="predicted"/>
<reference evidence="2" key="1">
    <citation type="submission" date="2020-04" db="EMBL/GenBank/DDBJ databases">
        <authorList>
            <person name="Chiriac C."/>
            <person name="Salcher M."/>
            <person name="Ghai R."/>
            <person name="Kavagutti S V."/>
        </authorList>
    </citation>
    <scope>NUCLEOTIDE SEQUENCE</scope>
</reference>
<accession>A0A6J5NIF0</accession>